<dbReference type="EMBL" id="QRTC01000070">
    <property type="protein sequence ID" value="RGQ35219.1"/>
    <property type="molecule type" value="Genomic_DNA"/>
</dbReference>
<proteinExistence type="predicted"/>
<comment type="caution">
    <text evidence="1">The sequence shown here is derived from an EMBL/GenBank/DDBJ whole genome shotgun (WGS) entry which is preliminary data.</text>
</comment>
<accession>A0A412AUJ7</accession>
<protein>
    <submittedName>
        <fullName evidence="1">Uncharacterized protein</fullName>
    </submittedName>
</protein>
<name>A0A412AUJ7_9FIRM</name>
<gene>
    <name evidence="1" type="ORF">DWY99_12895</name>
</gene>
<evidence type="ECO:0000313" key="2">
    <source>
        <dbReference type="Proteomes" id="UP000284751"/>
    </source>
</evidence>
<organism evidence="1 2">
    <name type="scientific">[Clostridium] leptum</name>
    <dbReference type="NCBI Taxonomy" id="1535"/>
    <lineage>
        <taxon>Bacteria</taxon>
        <taxon>Bacillati</taxon>
        <taxon>Bacillota</taxon>
        <taxon>Clostridia</taxon>
        <taxon>Eubacteriales</taxon>
        <taxon>Oscillospiraceae</taxon>
        <taxon>Oscillospiraceae incertae sedis</taxon>
    </lineage>
</organism>
<dbReference type="Proteomes" id="UP000284751">
    <property type="component" value="Unassembled WGS sequence"/>
</dbReference>
<sequence>MKKSIFYSEKLLCPGFPEKLSEEYACALTGVCCTDQSFTLENGAAARPGNGLKRQTALKGQIYDPCCGSVSLTRADWAAGRPCF</sequence>
<dbReference type="AlphaFoldDB" id="A0A412AUJ7"/>
<reference evidence="1 2" key="1">
    <citation type="submission" date="2018-08" db="EMBL/GenBank/DDBJ databases">
        <title>A genome reference for cultivated species of the human gut microbiota.</title>
        <authorList>
            <person name="Zou Y."/>
            <person name="Xue W."/>
            <person name="Luo G."/>
        </authorList>
    </citation>
    <scope>NUCLEOTIDE SEQUENCE [LARGE SCALE GENOMIC DNA]</scope>
    <source>
        <strain evidence="1 2">AF28-26</strain>
    </source>
</reference>
<evidence type="ECO:0000313" key="1">
    <source>
        <dbReference type="EMBL" id="RGQ35219.1"/>
    </source>
</evidence>